<dbReference type="EMBL" id="JANPWB010000007">
    <property type="protein sequence ID" value="KAJ1171044.1"/>
    <property type="molecule type" value="Genomic_DNA"/>
</dbReference>
<feature type="region of interest" description="Disordered" evidence="1">
    <location>
        <begin position="25"/>
        <end position="49"/>
    </location>
</feature>
<gene>
    <name evidence="2" type="ORF">NDU88_002915</name>
</gene>
<dbReference type="Proteomes" id="UP001066276">
    <property type="component" value="Chromosome 4_1"/>
</dbReference>
<evidence type="ECO:0000256" key="1">
    <source>
        <dbReference type="SAM" id="MobiDB-lite"/>
    </source>
</evidence>
<sequence length="213" mass="23415">MQKLTTIAQVVRKLEWSPVHSELTEAANPPELSSSPCSKPKKCPTTQGSLTDQELGALSEQFLNILEEQINRTHCLTTTVTAITAKKHSEKDETGGGPLARTTPECSANAQELGAIRASQDIMTRALLCQSNKMELQLDLFQSLATHLLEIRTKVTNMENLLITTMNGAQCSCFPSLEKLCPLPNIQRELVEVAKETRRTDKATTGTLPPQRC</sequence>
<evidence type="ECO:0000313" key="3">
    <source>
        <dbReference type="Proteomes" id="UP001066276"/>
    </source>
</evidence>
<accession>A0AAV7T3X0</accession>
<comment type="caution">
    <text evidence="2">The sequence shown here is derived from an EMBL/GenBank/DDBJ whole genome shotgun (WGS) entry which is preliminary data.</text>
</comment>
<protein>
    <submittedName>
        <fullName evidence="2">Uncharacterized protein</fullName>
    </submittedName>
</protein>
<name>A0AAV7T3X0_PLEWA</name>
<organism evidence="2 3">
    <name type="scientific">Pleurodeles waltl</name>
    <name type="common">Iberian ribbed newt</name>
    <dbReference type="NCBI Taxonomy" id="8319"/>
    <lineage>
        <taxon>Eukaryota</taxon>
        <taxon>Metazoa</taxon>
        <taxon>Chordata</taxon>
        <taxon>Craniata</taxon>
        <taxon>Vertebrata</taxon>
        <taxon>Euteleostomi</taxon>
        <taxon>Amphibia</taxon>
        <taxon>Batrachia</taxon>
        <taxon>Caudata</taxon>
        <taxon>Salamandroidea</taxon>
        <taxon>Salamandridae</taxon>
        <taxon>Pleurodelinae</taxon>
        <taxon>Pleurodeles</taxon>
    </lineage>
</organism>
<reference evidence="2" key="1">
    <citation type="journal article" date="2022" name="bioRxiv">
        <title>Sequencing and chromosome-scale assembly of the giantPleurodeles waltlgenome.</title>
        <authorList>
            <person name="Brown T."/>
            <person name="Elewa A."/>
            <person name="Iarovenko S."/>
            <person name="Subramanian E."/>
            <person name="Araus A.J."/>
            <person name="Petzold A."/>
            <person name="Susuki M."/>
            <person name="Suzuki K.-i.T."/>
            <person name="Hayashi T."/>
            <person name="Toyoda A."/>
            <person name="Oliveira C."/>
            <person name="Osipova E."/>
            <person name="Leigh N.D."/>
            <person name="Simon A."/>
            <person name="Yun M.H."/>
        </authorList>
    </citation>
    <scope>NUCLEOTIDE SEQUENCE</scope>
    <source>
        <strain evidence="2">20211129_DDA</strain>
        <tissue evidence="2">Liver</tissue>
    </source>
</reference>
<proteinExistence type="predicted"/>
<evidence type="ECO:0000313" key="2">
    <source>
        <dbReference type="EMBL" id="KAJ1171044.1"/>
    </source>
</evidence>
<dbReference type="AlphaFoldDB" id="A0AAV7T3X0"/>
<keyword evidence="3" id="KW-1185">Reference proteome</keyword>